<proteinExistence type="predicted"/>
<keyword evidence="1" id="KW-0678">Repressor</keyword>
<keyword evidence="3" id="KW-0238">DNA-binding</keyword>
<keyword evidence="4" id="KW-0804">Transcription</keyword>
<evidence type="ECO:0000259" key="6">
    <source>
        <dbReference type="PROSITE" id="PS50943"/>
    </source>
</evidence>
<dbReference type="InterPro" id="IPR001387">
    <property type="entry name" value="Cro/C1-type_HTH"/>
</dbReference>
<dbReference type="Pfam" id="PF00532">
    <property type="entry name" value="Peripla_BP_1"/>
    <property type="match status" value="1"/>
</dbReference>
<dbReference type="EMBL" id="FTOD01000004">
    <property type="protein sequence ID" value="SIS70818.1"/>
    <property type="molecule type" value="Genomic_DNA"/>
</dbReference>
<dbReference type="CDD" id="cd06267">
    <property type="entry name" value="PBP1_LacI_sugar_binding-like"/>
    <property type="match status" value="1"/>
</dbReference>
<evidence type="ECO:0000256" key="1">
    <source>
        <dbReference type="ARBA" id="ARBA00022491"/>
    </source>
</evidence>
<protein>
    <submittedName>
        <fullName evidence="7">Transcriptional regulator, LacI family</fullName>
    </submittedName>
</protein>
<dbReference type="OrthoDB" id="9796186at2"/>
<evidence type="ECO:0000313" key="8">
    <source>
        <dbReference type="Proteomes" id="UP000186795"/>
    </source>
</evidence>
<name>A0A1N7LAF7_9BACL</name>
<organism evidence="7 8">
    <name type="scientific">Kroppenstedtia eburnea</name>
    <dbReference type="NCBI Taxonomy" id="714067"/>
    <lineage>
        <taxon>Bacteria</taxon>
        <taxon>Bacillati</taxon>
        <taxon>Bacillota</taxon>
        <taxon>Bacilli</taxon>
        <taxon>Bacillales</taxon>
        <taxon>Thermoactinomycetaceae</taxon>
        <taxon>Kroppenstedtia</taxon>
    </lineage>
</organism>
<keyword evidence="2" id="KW-0805">Transcription regulation</keyword>
<evidence type="ECO:0000313" key="7">
    <source>
        <dbReference type="EMBL" id="SIS70818.1"/>
    </source>
</evidence>
<dbReference type="InterPro" id="IPR010982">
    <property type="entry name" value="Lambda_DNA-bd_dom_sf"/>
</dbReference>
<evidence type="ECO:0000259" key="5">
    <source>
        <dbReference type="PROSITE" id="PS50932"/>
    </source>
</evidence>
<dbReference type="Gene3D" id="3.40.50.2300">
    <property type="match status" value="2"/>
</dbReference>
<dbReference type="Proteomes" id="UP000186795">
    <property type="component" value="Unassembled WGS sequence"/>
</dbReference>
<evidence type="ECO:0000256" key="4">
    <source>
        <dbReference type="ARBA" id="ARBA00023163"/>
    </source>
</evidence>
<sequence length="333" mass="36863">MTTIRDVAREAGVSVATVSRVLNGKGYVNLETEARVREVIRELDYRPNSVARSLTSRKTGTIAVILPDIMNPFFSELARAVEDTARSRGFTVIICNSDDLDVREKSYIKVLHQKYIDGIIFASSTLGEEDLEYMIRHHIPLVVLDRAPGQGGCSVIRSKNAEGAKLAVQHLLDSGCRKIAHIAGPQELITARERLKGYREMVEGRPWFEESLIVPGHFSIAGGKGAVQALLEFHPDLDGIFAGNDLMAVGALKALHRMGVKVPEEVSLCGFDGVGAAEWTEPELTTIAQPIYEIGARAALHLIDRVQEKTDELVDLELDIHLIQRHSTRRRRN</sequence>
<dbReference type="CDD" id="cd01392">
    <property type="entry name" value="HTH_LacI"/>
    <property type="match status" value="1"/>
</dbReference>
<dbReference type="PANTHER" id="PTHR30146:SF95">
    <property type="entry name" value="RIBOSE OPERON REPRESSOR"/>
    <property type="match status" value="1"/>
</dbReference>
<dbReference type="SUPFAM" id="SSF53822">
    <property type="entry name" value="Periplasmic binding protein-like I"/>
    <property type="match status" value="1"/>
</dbReference>
<dbReference type="InterPro" id="IPR001761">
    <property type="entry name" value="Peripla_BP/Lac1_sug-bd_dom"/>
</dbReference>
<dbReference type="RefSeq" id="WP_009711761.1">
    <property type="nucleotide sequence ID" value="NZ_CP048103.1"/>
</dbReference>
<dbReference type="PROSITE" id="PS50932">
    <property type="entry name" value="HTH_LACI_2"/>
    <property type="match status" value="1"/>
</dbReference>
<gene>
    <name evidence="7" type="ORF">SAMN05421790_10452</name>
</gene>
<feature type="domain" description="HTH cro/C1-type" evidence="6">
    <location>
        <begin position="3"/>
        <end position="46"/>
    </location>
</feature>
<dbReference type="PROSITE" id="PS00356">
    <property type="entry name" value="HTH_LACI_1"/>
    <property type="match status" value="1"/>
</dbReference>
<dbReference type="GO" id="GO:0000976">
    <property type="term" value="F:transcription cis-regulatory region binding"/>
    <property type="evidence" value="ECO:0007669"/>
    <property type="project" value="TreeGrafter"/>
</dbReference>
<dbReference type="PANTHER" id="PTHR30146">
    <property type="entry name" value="LACI-RELATED TRANSCRIPTIONAL REPRESSOR"/>
    <property type="match status" value="1"/>
</dbReference>
<evidence type="ECO:0000256" key="2">
    <source>
        <dbReference type="ARBA" id="ARBA00023015"/>
    </source>
</evidence>
<accession>A0A1N7LAF7</accession>
<evidence type="ECO:0000256" key="3">
    <source>
        <dbReference type="ARBA" id="ARBA00023125"/>
    </source>
</evidence>
<dbReference type="Gene3D" id="1.10.260.40">
    <property type="entry name" value="lambda repressor-like DNA-binding domains"/>
    <property type="match status" value="1"/>
</dbReference>
<dbReference type="SMART" id="SM00354">
    <property type="entry name" value="HTH_LACI"/>
    <property type="match status" value="1"/>
</dbReference>
<reference evidence="8" key="1">
    <citation type="submission" date="2017-01" db="EMBL/GenBank/DDBJ databases">
        <authorList>
            <person name="Varghese N."/>
            <person name="Submissions S."/>
        </authorList>
    </citation>
    <scope>NUCLEOTIDE SEQUENCE [LARGE SCALE GENOMIC DNA]</scope>
    <source>
        <strain evidence="8">DSM 45196</strain>
    </source>
</reference>
<dbReference type="PRINTS" id="PR00036">
    <property type="entry name" value="HTHLACI"/>
</dbReference>
<dbReference type="AlphaFoldDB" id="A0A1N7LAF7"/>
<dbReference type="Pfam" id="PF00356">
    <property type="entry name" value="LacI"/>
    <property type="match status" value="1"/>
</dbReference>
<dbReference type="InterPro" id="IPR000843">
    <property type="entry name" value="HTH_LacI"/>
</dbReference>
<dbReference type="GO" id="GO:0003700">
    <property type="term" value="F:DNA-binding transcription factor activity"/>
    <property type="evidence" value="ECO:0007669"/>
    <property type="project" value="TreeGrafter"/>
</dbReference>
<dbReference type="PROSITE" id="PS50943">
    <property type="entry name" value="HTH_CROC1"/>
    <property type="match status" value="1"/>
</dbReference>
<keyword evidence="8" id="KW-1185">Reference proteome</keyword>
<dbReference type="InterPro" id="IPR028082">
    <property type="entry name" value="Peripla_BP_I"/>
</dbReference>
<feature type="domain" description="HTH lacI-type" evidence="5">
    <location>
        <begin position="2"/>
        <end position="56"/>
    </location>
</feature>
<dbReference type="SUPFAM" id="SSF47413">
    <property type="entry name" value="lambda repressor-like DNA-binding domains"/>
    <property type="match status" value="1"/>
</dbReference>